<name>A0ABW0TZY7_9BACL</name>
<keyword evidence="2" id="KW-0808">Transferase</keyword>
<dbReference type="InterPro" id="IPR016120">
    <property type="entry name" value="Sig_transdc_His_kin_SpoOB"/>
</dbReference>
<organism evidence="5 6">
    <name type="scientific">Sporosarcina koreensis</name>
    <dbReference type="NCBI Taxonomy" id="334735"/>
    <lineage>
        <taxon>Bacteria</taxon>
        <taxon>Bacillati</taxon>
        <taxon>Bacillota</taxon>
        <taxon>Bacilli</taxon>
        <taxon>Bacillales</taxon>
        <taxon>Caryophanaceae</taxon>
        <taxon>Sporosarcina</taxon>
    </lineage>
</organism>
<feature type="domain" description="SpoOB alpha-helical" evidence="4">
    <location>
        <begin position="7"/>
        <end position="57"/>
    </location>
</feature>
<sequence length="172" mass="19784">MESENLTIGKALKFARHDFLNELQLMLLYIDLGKMPEARRTLLEATERMRNISMLEKLRLPKTEIWLSTFEWRHTVFTKKLQSSIIAGNRAANDEKIADYLEQLIVIVEQAVDPMDEYIIHITVKATEDQWSIQLTVEGALTGTPAMPQTDGEFEVNGVLQEKEWTFTVSGR</sequence>
<dbReference type="SUPFAM" id="SSF55890">
    <property type="entry name" value="Sporulation response regulatory protein Spo0B"/>
    <property type="match status" value="1"/>
</dbReference>
<reference evidence="6" key="1">
    <citation type="journal article" date="2019" name="Int. J. Syst. Evol. Microbiol.">
        <title>The Global Catalogue of Microorganisms (GCM) 10K type strain sequencing project: providing services to taxonomists for standard genome sequencing and annotation.</title>
        <authorList>
            <consortium name="The Broad Institute Genomics Platform"/>
            <consortium name="The Broad Institute Genome Sequencing Center for Infectious Disease"/>
            <person name="Wu L."/>
            <person name="Ma J."/>
        </authorList>
    </citation>
    <scope>NUCLEOTIDE SEQUENCE [LARGE SCALE GENOMIC DNA]</scope>
    <source>
        <strain evidence="6">KACC 11299</strain>
    </source>
</reference>
<accession>A0ABW0TZY7</accession>
<dbReference type="Pfam" id="PF14689">
    <property type="entry name" value="SPOB_a"/>
    <property type="match status" value="1"/>
</dbReference>
<keyword evidence="1" id="KW-0597">Phosphoprotein</keyword>
<dbReference type="RefSeq" id="WP_381445239.1">
    <property type="nucleotide sequence ID" value="NZ_JBHSNP010000026.1"/>
</dbReference>
<protein>
    <submittedName>
        <fullName evidence="5">Spo0B domain-containing protein</fullName>
    </submittedName>
</protein>
<evidence type="ECO:0000259" key="4">
    <source>
        <dbReference type="Pfam" id="PF14689"/>
    </source>
</evidence>
<keyword evidence="6" id="KW-1185">Reference proteome</keyword>
<dbReference type="InterPro" id="IPR037100">
    <property type="entry name" value="Spo0B_C_sf"/>
</dbReference>
<dbReference type="EMBL" id="JBHSNP010000026">
    <property type="protein sequence ID" value="MFC5603973.1"/>
    <property type="molecule type" value="Genomic_DNA"/>
</dbReference>
<evidence type="ECO:0000256" key="3">
    <source>
        <dbReference type="ARBA" id="ARBA00022777"/>
    </source>
</evidence>
<dbReference type="Proteomes" id="UP001596071">
    <property type="component" value="Unassembled WGS sequence"/>
</dbReference>
<comment type="caution">
    <text evidence="5">The sequence shown here is derived from an EMBL/GenBank/DDBJ whole genome shotgun (WGS) entry which is preliminary data.</text>
</comment>
<evidence type="ECO:0000313" key="6">
    <source>
        <dbReference type="Proteomes" id="UP001596071"/>
    </source>
</evidence>
<gene>
    <name evidence="5" type="ORF">ACFPTP_12155</name>
</gene>
<keyword evidence="3" id="KW-0418">Kinase</keyword>
<evidence type="ECO:0000256" key="2">
    <source>
        <dbReference type="ARBA" id="ARBA00022679"/>
    </source>
</evidence>
<dbReference type="Gene3D" id="3.30.565.30">
    <property type="entry name" value="Sporulation initiation phosphotransferase B (SpoOB), C-terminal domain"/>
    <property type="match status" value="1"/>
</dbReference>
<evidence type="ECO:0000313" key="5">
    <source>
        <dbReference type="EMBL" id="MFC5603973.1"/>
    </source>
</evidence>
<dbReference type="Gene3D" id="1.10.287.130">
    <property type="match status" value="1"/>
</dbReference>
<dbReference type="InterPro" id="IPR039506">
    <property type="entry name" value="SPOB_a"/>
</dbReference>
<evidence type="ECO:0000256" key="1">
    <source>
        <dbReference type="ARBA" id="ARBA00022553"/>
    </source>
</evidence>
<proteinExistence type="predicted"/>